<sequence length="129" mass="14451">MKALPMFFVMACASIFFFCGSDLEDVSAAGVMNASIGADTPTLVEFYGDGCYYCDVVAPYITKLKEEEGIHIEKIEVWHNEENAKIWERYNARCGVPLFVNMKTGDTLCGAVPYEKLKAWAKESLEKTK</sequence>
<dbReference type="PROSITE" id="PS51352">
    <property type="entry name" value="THIOREDOXIN_2"/>
    <property type="match status" value="1"/>
</dbReference>
<evidence type="ECO:0000256" key="1">
    <source>
        <dbReference type="SAM" id="SignalP"/>
    </source>
</evidence>
<name>A0A2H0TDK1_9BACT</name>
<reference evidence="4" key="1">
    <citation type="submission" date="2017-09" db="EMBL/GenBank/DDBJ databases">
        <title>Depth-based differentiation of microbial function through sediment-hosted aquifers and enrichment of novel symbionts in the deep terrestrial subsurface.</title>
        <authorList>
            <person name="Probst A.J."/>
            <person name="Ladd B."/>
            <person name="Jarett J.K."/>
            <person name="Geller-Mcgrath D.E."/>
            <person name="Sieber C.M.K."/>
            <person name="Emerson J.B."/>
            <person name="Anantharaman K."/>
            <person name="Thomas B.C."/>
            <person name="Malmstrom R."/>
            <person name="Stieglmeier M."/>
            <person name="Klingl A."/>
            <person name="Woyke T."/>
            <person name="Ryan C.M."/>
            <person name="Banfield J.F."/>
        </authorList>
    </citation>
    <scope>NUCLEOTIDE SEQUENCE [LARGE SCALE GENOMIC DNA]</scope>
</reference>
<comment type="caution">
    <text evidence="3">The sequence shown here is derived from an EMBL/GenBank/DDBJ whole genome shotgun (WGS) entry which is preliminary data.</text>
</comment>
<proteinExistence type="predicted"/>
<dbReference type="InterPro" id="IPR008554">
    <property type="entry name" value="Glutaredoxin-like"/>
</dbReference>
<dbReference type="SUPFAM" id="SSF52833">
    <property type="entry name" value="Thioredoxin-like"/>
    <property type="match status" value="1"/>
</dbReference>
<dbReference type="Proteomes" id="UP000231503">
    <property type="component" value="Unassembled WGS sequence"/>
</dbReference>
<protein>
    <recommendedName>
        <fullName evidence="2">Thioredoxin domain-containing protein</fullName>
    </recommendedName>
</protein>
<organism evidence="3 4">
    <name type="scientific">Candidatus Niyogibacteria bacterium CG10_big_fil_rev_8_21_14_0_10_46_36</name>
    <dbReference type="NCBI Taxonomy" id="1974726"/>
    <lineage>
        <taxon>Bacteria</taxon>
        <taxon>Candidatus Niyogiibacteriota</taxon>
    </lineage>
</organism>
<dbReference type="InterPro" id="IPR013766">
    <property type="entry name" value="Thioredoxin_domain"/>
</dbReference>
<gene>
    <name evidence="3" type="ORF">COU47_01910</name>
</gene>
<evidence type="ECO:0000313" key="4">
    <source>
        <dbReference type="Proteomes" id="UP000231503"/>
    </source>
</evidence>
<accession>A0A2H0TDK1</accession>
<feature type="domain" description="Thioredoxin" evidence="2">
    <location>
        <begin position="17"/>
        <end position="126"/>
    </location>
</feature>
<feature type="signal peptide" evidence="1">
    <location>
        <begin position="1"/>
        <end position="18"/>
    </location>
</feature>
<dbReference type="AlphaFoldDB" id="A0A2H0TDK1"/>
<evidence type="ECO:0000313" key="3">
    <source>
        <dbReference type="EMBL" id="PIR69639.1"/>
    </source>
</evidence>
<dbReference type="Gene3D" id="3.40.30.10">
    <property type="entry name" value="Glutaredoxin"/>
    <property type="match status" value="1"/>
</dbReference>
<feature type="chain" id="PRO_5013789367" description="Thioredoxin domain-containing protein" evidence="1">
    <location>
        <begin position="19"/>
        <end position="129"/>
    </location>
</feature>
<evidence type="ECO:0000259" key="2">
    <source>
        <dbReference type="PROSITE" id="PS51352"/>
    </source>
</evidence>
<dbReference type="Pfam" id="PF05768">
    <property type="entry name" value="Glrx-like"/>
    <property type="match status" value="1"/>
</dbReference>
<dbReference type="CDD" id="cd02947">
    <property type="entry name" value="TRX_family"/>
    <property type="match status" value="1"/>
</dbReference>
<keyword evidence="1" id="KW-0732">Signal</keyword>
<dbReference type="EMBL" id="PFCO01000004">
    <property type="protein sequence ID" value="PIR69639.1"/>
    <property type="molecule type" value="Genomic_DNA"/>
</dbReference>
<dbReference type="InterPro" id="IPR036249">
    <property type="entry name" value="Thioredoxin-like_sf"/>
</dbReference>